<keyword evidence="1" id="KW-1133">Transmembrane helix</keyword>
<name>A0A5S9MHY3_BACIA</name>
<sequence>MTANLILTAILISNTIFYGFYIDFITIPVLFQAKNMGDMGSSMTELFHPLFLLMLIDFVVLAWLLKSANL</sequence>
<dbReference type="AlphaFoldDB" id="A0A5S9MHY3"/>
<keyword evidence="1" id="KW-0472">Membrane</keyword>
<keyword evidence="1" id="KW-0812">Transmembrane</keyword>
<dbReference type="Proteomes" id="UP000464658">
    <property type="component" value="Chromosome"/>
</dbReference>
<reference evidence="2 3" key="1">
    <citation type="submission" date="2019-12" db="EMBL/GenBank/DDBJ databases">
        <title>Full genome sequence of a Bacillus safensis strain isolated from commercially available natto in Indonesia.</title>
        <authorList>
            <person name="Yoshida M."/>
            <person name="Uomi M."/>
            <person name="Waturangi D."/>
            <person name="Ekaputri J.J."/>
            <person name="Setiamarga D.H.E."/>
        </authorList>
    </citation>
    <scope>NUCLEOTIDE SEQUENCE [LARGE SCALE GENOMIC DNA]</scope>
    <source>
        <strain evidence="2 3">IDN1</strain>
    </source>
</reference>
<dbReference type="EMBL" id="AP021906">
    <property type="protein sequence ID" value="BBP92262.1"/>
    <property type="molecule type" value="Genomic_DNA"/>
</dbReference>
<protein>
    <submittedName>
        <fullName evidence="2">Uncharacterized protein</fullName>
    </submittedName>
</protein>
<proteinExistence type="predicted"/>
<evidence type="ECO:0000313" key="3">
    <source>
        <dbReference type="Proteomes" id="UP000464658"/>
    </source>
</evidence>
<feature type="transmembrane region" description="Helical" evidence="1">
    <location>
        <begin position="46"/>
        <end position="65"/>
    </location>
</feature>
<evidence type="ECO:0000313" key="2">
    <source>
        <dbReference type="EMBL" id="BBP92262.1"/>
    </source>
</evidence>
<gene>
    <name evidence="2" type="ORF">BsIDN1_58800</name>
</gene>
<evidence type="ECO:0000256" key="1">
    <source>
        <dbReference type="SAM" id="Phobius"/>
    </source>
</evidence>
<organism evidence="2 3">
    <name type="scientific">Bacillus safensis</name>
    <dbReference type="NCBI Taxonomy" id="561879"/>
    <lineage>
        <taxon>Bacteria</taxon>
        <taxon>Bacillati</taxon>
        <taxon>Bacillota</taxon>
        <taxon>Bacilli</taxon>
        <taxon>Bacillales</taxon>
        <taxon>Bacillaceae</taxon>
        <taxon>Bacillus</taxon>
    </lineage>
</organism>
<feature type="transmembrane region" description="Helical" evidence="1">
    <location>
        <begin position="6"/>
        <end position="25"/>
    </location>
</feature>
<accession>A0A5S9MHY3</accession>